<dbReference type="Proteomes" id="UP000324646">
    <property type="component" value="Chromosome"/>
</dbReference>
<feature type="domain" description="Antitoxin SocA-like Panacea" evidence="1">
    <location>
        <begin position="49"/>
        <end position="153"/>
    </location>
</feature>
<dbReference type="OrthoDB" id="3213544at2"/>
<evidence type="ECO:0000313" key="2">
    <source>
        <dbReference type="EMBL" id="QEK12692.1"/>
    </source>
</evidence>
<gene>
    <name evidence="2" type="ORF">FQB35_10315</name>
</gene>
<sequence length="173" mass="20870">MSKVIYLNEHNRQQKEPIRNVRLRDQVNLVKCILYFAQRTTQRLYKTKLNKLLFYAQFLYYKKYGDILLNYKFIKDYHGPVIENLDDHLDFFAEAKLIKLKSTNYGTVILPGIKLKNSAYEEKEKEILKKVLDKFDMYTAAEISDYSHKEDLWLYTELKEEIDIERAIELHEF</sequence>
<accession>A0A5C0SFM4</accession>
<keyword evidence="3" id="KW-1185">Reference proteome</keyword>
<protein>
    <submittedName>
        <fullName evidence="2">DUF4065 domain-containing protein</fullName>
    </submittedName>
</protein>
<dbReference type="RefSeq" id="WP_148809843.1">
    <property type="nucleotide sequence ID" value="NZ_CP042243.1"/>
</dbReference>
<dbReference type="InterPro" id="IPR025272">
    <property type="entry name" value="SocA_Panacea"/>
</dbReference>
<name>A0A5C0SFM4_CRATE</name>
<organism evidence="2 3">
    <name type="scientific">Crassaminicella thermophila</name>
    <dbReference type="NCBI Taxonomy" id="2599308"/>
    <lineage>
        <taxon>Bacteria</taxon>
        <taxon>Bacillati</taxon>
        <taxon>Bacillota</taxon>
        <taxon>Clostridia</taxon>
        <taxon>Eubacteriales</taxon>
        <taxon>Clostridiaceae</taxon>
        <taxon>Crassaminicella</taxon>
    </lineage>
</organism>
<evidence type="ECO:0000313" key="3">
    <source>
        <dbReference type="Proteomes" id="UP000324646"/>
    </source>
</evidence>
<dbReference type="Pfam" id="PF13274">
    <property type="entry name" value="SocA_Panacea"/>
    <property type="match status" value="1"/>
</dbReference>
<dbReference type="EMBL" id="CP042243">
    <property type="protein sequence ID" value="QEK12692.1"/>
    <property type="molecule type" value="Genomic_DNA"/>
</dbReference>
<evidence type="ECO:0000259" key="1">
    <source>
        <dbReference type="Pfam" id="PF13274"/>
    </source>
</evidence>
<proteinExistence type="predicted"/>
<reference evidence="2 3" key="1">
    <citation type="submission" date="2019-07" db="EMBL/GenBank/DDBJ databases">
        <title>Complete genome of Crassaminicella thermophila SY095.</title>
        <authorList>
            <person name="Li X."/>
        </authorList>
    </citation>
    <scope>NUCLEOTIDE SEQUENCE [LARGE SCALE GENOMIC DNA]</scope>
    <source>
        <strain evidence="2 3">SY095</strain>
    </source>
</reference>
<dbReference type="AlphaFoldDB" id="A0A5C0SFM4"/>
<dbReference type="KEGG" id="crs:FQB35_10315"/>